<accession>A0AAD7UM58</accession>
<dbReference type="PROSITE" id="PS50178">
    <property type="entry name" value="ZF_FYVE"/>
    <property type="match status" value="1"/>
</dbReference>
<sequence>MILCPCLFGSSKEDRLLSTSLLRGGVSHAERRGQWLSEQDELASNCHACGVEFTLLEGRHHCRRCGNTFCQRCSSRRAQLLLYGGSDLERVCDECFRLTGVENELASRHLPLLERGATVALRTLMSKEMVLLKLNAAGDALQILAGAPHPRHVVPLAKISAVEVNGATGFALRGPETLRFDSDNRDAIASAVRATISHAQTPSLALTVDRQRKNKKVEQQRADAIREHQEATRARRNANADFRNSLKQKYALRGHTTT</sequence>
<gene>
    <name evidence="7" type="ORF">CTAYLR_007741</name>
</gene>
<dbReference type="InterPro" id="IPR000306">
    <property type="entry name" value="Znf_FYVE"/>
</dbReference>
<dbReference type="SMART" id="SM00064">
    <property type="entry name" value="FYVE"/>
    <property type="match status" value="1"/>
</dbReference>
<dbReference type="EMBL" id="JAQMWT010000063">
    <property type="protein sequence ID" value="KAJ8611791.1"/>
    <property type="molecule type" value="Genomic_DNA"/>
</dbReference>
<dbReference type="AlphaFoldDB" id="A0AAD7UM58"/>
<keyword evidence="2 4" id="KW-0863">Zinc-finger</keyword>
<dbReference type="InterPro" id="IPR017455">
    <property type="entry name" value="Znf_FYVE-rel"/>
</dbReference>
<dbReference type="Proteomes" id="UP001230188">
    <property type="component" value="Unassembled WGS sequence"/>
</dbReference>
<feature type="domain" description="FYVE-type" evidence="6">
    <location>
        <begin position="40"/>
        <end position="100"/>
    </location>
</feature>
<feature type="region of interest" description="Disordered" evidence="5">
    <location>
        <begin position="227"/>
        <end position="258"/>
    </location>
</feature>
<name>A0AAD7UM58_9STRA</name>
<protein>
    <recommendedName>
        <fullName evidence="6">FYVE-type domain-containing protein</fullName>
    </recommendedName>
</protein>
<evidence type="ECO:0000259" key="6">
    <source>
        <dbReference type="PROSITE" id="PS50178"/>
    </source>
</evidence>
<comment type="caution">
    <text evidence="7">The sequence shown here is derived from an EMBL/GenBank/DDBJ whole genome shotgun (WGS) entry which is preliminary data.</text>
</comment>
<dbReference type="InterPro" id="IPR011011">
    <property type="entry name" value="Znf_FYVE_PHD"/>
</dbReference>
<dbReference type="CDD" id="cd15760">
    <property type="entry name" value="FYVE_scVPS27p_like"/>
    <property type="match status" value="1"/>
</dbReference>
<dbReference type="GO" id="GO:0008270">
    <property type="term" value="F:zinc ion binding"/>
    <property type="evidence" value="ECO:0007669"/>
    <property type="project" value="UniProtKB-KW"/>
</dbReference>
<dbReference type="InterPro" id="IPR052113">
    <property type="entry name" value="FYVE-type_Zinc_Finger"/>
</dbReference>
<evidence type="ECO:0000256" key="5">
    <source>
        <dbReference type="SAM" id="MobiDB-lite"/>
    </source>
</evidence>
<dbReference type="SUPFAM" id="SSF57903">
    <property type="entry name" value="FYVE/PHD zinc finger"/>
    <property type="match status" value="1"/>
</dbReference>
<dbReference type="Pfam" id="PF01363">
    <property type="entry name" value="FYVE"/>
    <property type="match status" value="1"/>
</dbReference>
<evidence type="ECO:0000313" key="8">
    <source>
        <dbReference type="Proteomes" id="UP001230188"/>
    </source>
</evidence>
<dbReference type="Gene3D" id="3.30.40.10">
    <property type="entry name" value="Zinc/RING finger domain, C3HC4 (zinc finger)"/>
    <property type="match status" value="1"/>
</dbReference>
<evidence type="ECO:0000256" key="4">
    <source>
        <dbReference type="PROSITE-ProRule" id="PRU00091"/>
    </source>
</evidence>
<dbReference type="PANTHER" id="PTHR39490">
    <property type="entry name" value="ARRESTIN DOMAIN-CONTAINING PROTEIN D"/>
    <property type="match status" value="1"/>
</dbReference>
<evidence type="ECO:0000313" key="7">
    <source>
        <dbReference type="EMBL" id="KAJ8611791.1"/>
    </source>
</evidence>
<proteinExistence type="predicted"/>
<reference evidence="7" key="1">
    <citation type="submission" date="2023-01" db="EMBL/GenBank/DDBJ databases">
        <title>Metagenome sequencing of chrysophaentin producing Chrysophaeum taylorii.</title>
        <authorList>
            <person name="Davison J."/>
            <person name="Bewley C."/>
        </authorList>
    </citation>
    <scope>NUCLEOTIDE SEQUENCE</scope>
    <source>
        <strain evidence="7">NIES-1699</strain>
    </source>
</reference>
<evidence type="ECO:0000256" key="3">
    <source>
        <dbReference type="ARBA" id="ARBA00022833"/>
    </source>
</evidence>
<dbReference type="InterPro" id="IPR013083">
    <property type="entry name" value="Znf_RING/FYVE/PHD"/>
</dbReference>
<keyword evidence="8" id="KW-1185">Reference proteome</keyword>
<evidence type="ECO:0000256" key="1">
    <source>
        <dbReference type="ARBA" id="ARBA00022723"/>
    </source>
</evidence>
<organism evidence="7 8">
    <name type="scientific">Chrysophaeum taylorii</name>
    <dbReference type="NCBI Taxonomy" id="2483200"/>
    <lineage>
        <taxon>Eukaryota</taxon>
        <taxon>Sar</taxon>
        <taxon>Stramenopiles</taxon>
        <taxon>Ochrophyta</taxon>
        <taxon>Pelagophyceae</taxon>
        <taxon>Pelagomonadales</taxon>
        <taxon>Pelagomonadaceae</taxon>
        <taxon>Chrysophaeum</taxon>
    </lineage>
</organism>
<dbReference type="PANTHER" id="PTHR39490:SF8">
    <property type="entry name" value="ZINC FINGER FYVE DOMAIN-CONTAINING PROTEIN 21"/>
    <property type="match status" value="1"/>
</dbReference>
<keyword evidence="3" id="KW-0862">Zinc</keyword>
<evidence type="ECO:0000256" key="2">
    <source>
        <dbReference type="ARBA" id="ARBA00022771"/>
    </source>
</evidence>
<keyword evidence="1" id="KW-0479">Metal-binding</keyword>